<keyword evidence="4 6" id="KW-1133">Transmembrane helix</keyword>
<feature type="transmembrane region" description="Helical" evidence="6">
    <location>
        <begin position="724"/>
        <end position="746"/>
    </location>
</feature>
<dbReference type="InterPro" id="IPR005821">
    <property type="entry name" value="Ion_trans_dom"/>
</dbReference>
<gene>
    <name evidence="8" type="ORF">RhiirA4_476305</name>
</gene>
<feature type="transmembrane region" description="Helical" evidence="6">
    <location>
        <begin position="965"/>
        <end position="991"/>
    </location>
</feature>
<keyword evidence="9" id="KW-1185">Reference proteome</keyword>
<feature type="transmembrane region" description="Helical" evidence="6">
    <location>
        <begin position="857"/>
        <end position="876"/>
    </location>
</feature>
<evidence type="ECO:0000256" key="4">
    <source>
        <dbReference type="ARBA" id="ARBA00022989"/>
    </source>
</evidence>
<evidence type="ECO:0000256" key="3">
    <source>
        <dbReference type="ARBA" id="ARBA00022737"/>
    </source>
</evidence>
<dbReference type="InterPro" id="IPR036322">
    <property type="entry name" value="WD40_repeat_dom_sf"/>
</dbReference>
<name>A0A2I1HBE0_9GLOM</name>
<organism evidence="8 9">
    <name type="scientific">Rhizophagus irregularis</name>
    <dbReference type="NCBI Taxonomy" id="588596"/>
    <lineage>
        <taxon>Eukaryota</taxon>
        <taxon>Fungi</taxon>
        <taxon>Fungi incertae sedis</taxon>
        <taxon>Mucoromycota</taxon>
        <taxon>Glomeromycotina</taxon>
        <taxon>Glomeromycetes</taxon>
        <taxon>Glomerales</taxon>
        <taxon>Glomeraceae</taxon>
        <taxon>Rhizophagus</taxon>
    </lineage>
</organism>
<dbReference type="VEuPathDB" id="FungiDB:FUN_021227"/>
<dbReference type="VEuPathDB" id="FungiDB:RhiirA1_464618"/>
<dbReference type="PANTHER" id="PTHR10582">
    <property type="entry name" value="TRANSIENT RECEPTOR POTENTIAL ION CHANNEL PROTEIN"/>
    <property type="match status" value="1"/>
</dbReference>
<comment type="caution">
    <text evidence="8">The sequence shown here is derived from an EMBL/GenBank/DDBJ whole genome shotgun (WGS) entry which is preliminary data.</text>
</comment>
<dbReference type="VEuPathDB" id="FungiDB:RhiirFUN_019377"/>
<comment type="subcellular location">
    <subcellularLocation>
        <location evidence="1">Membrane</location>
        <topology evidence="1">Multi-pass membrane protein</topology>
    </subcellularLocation>
</comment>
<evidence type="ECO:0000256" key="2">
    <source>
        <dbReference type="ARBA" id="ARBA00022692"/>
    </source>
</evidence>
<dbReference type="GO" id="GO:0098703">
    <property type="term" value="P:calcium ion import across plasma membrane"/>
    <property type="evidence" value="ECO:0007669"/>
    <property type="project" value="TreeGrafter"/>
</dbReference>
<evidence type="ECO:0000256" key="1">
    <source>
        <dbReference type="ARBA" id="ARBA00004141"/>
    </source>
</evidence>
<evidence type="ECO:0000259" key="7">
    <source>
        <dbReference type="Pfam" id="PF00520"/>
    </source>
</evidence>
<evidence type="ECO:0000256" key="5">
    <source>
        <dbReference type="ARBA" id="ARBA00023136"/>
    </source>
</evidence>
<protein>
    <recommendedName>
        <fullName evidence="7">Ion transport domain-containing protein</fullName>
    </recommendedName>
</protein>
<dbReference type="Pfam" id="PF00520">
    <property type="entry name" value="Ion_trans"/>
    <property type="match status" value="1"/>
</dbReference>
<accession>A0A2I1HBE0</accession>
<proteinExistence type="predicted"/>
<dbReference type="GO" id="GO:0005886">
    <property type="term" value="C:plasma membrane"/>
    <property type="evidence" value="ECO:0007669"/>
    <property type="project" value="TreeGrafter"/>
</dbReference>
<feature type="domain" description="Ion transport" evidence="7">
    <location>
        <begin position="729"/>
        <end position="998"/>
    </location>
</feature>
<feature type="transmembrane region" description="Helical" evidence="6">
    <location>
        <begin position="830"/>
        <end position="851"/>
    </location>
</feature>
<dbReference type="AlphaFoldDB" id="A0A2I1HBE0"/>
<sequence length="1077" mass="126732">MDIQIIQIVDDYDKYEVDNKIGSYHSHNAHNGNQVSLISLSPSGTYAVTYSEDDNSIEGWIIESEIELDRQTANLTNLSEEIYVSSIKVNDYKIVCHTDSYSVEIFRMSKYQELQEIKLKSPSEVRRPKINFTKLNNLVIFDNERISIYTHGKNSNELSLISSHELSSYNEVILGVFIDDNNIWVISPNYLFHWDLGTLETFQLKSSYSLGFMITNREIDHTFTVISKGNLNVVKNCDKIAIFLKGVHFPIQNIKLEDSDIKIELCEVQNNVYLLAFNSLLKDGKQNITLYHITDINKQPMKDASMIFNKDDSKNKFILSEYNSKSKKAFGLINGKFQYIKSSDLNWHEVFESHKEENDFVGWNNYLCQTNYYNDTLAFPDMDNIKSLISGCNNHKEITFDNQKYKWKIDEENREFSVCSDKNNEYDKKGLDISWNMTWNWKLLNNNALALRYYGNTVGDSIKIYEYDINNKKIEIKYYYKKGFVKLNEKDFSGPLLPIMTIIGDLDTCNLKEIIDSIIKDSRCLAKYGSTLLPILIRSSDPTFTCYIEQIYDECMRLVKEDPKRNLKFLSIITLSMNDLYKKYSNYLTKLNSEMFMILDPFNDKIVNNEKNLHLHSHFYTFSQEIEISKYSKFLKFFQYFYQYLLLSLVELRHSISDSKATQCITLIVPYIDYSRYPLEYDNWWKEIFYPRSSIFIKTCKKEFYSNWNGEAIIDFKWKTFGKMYYIIIWLLFIVFLVCFTIASYPNDSINQEIRIKLFKTSIAFGFFHLLFELRQLIYWRPKKYFLSIWNLFDLSAYLSATIASIYWIEHENIPDWALSISCLLLDLKFLLFFRIFKYFGVYFAIIFGVAKRVFSFLVVLAIIIASFAHAFFLLLHPQNLLDSLNAHNSSDPNNPWTLSNTYNQVDENGNATNRTAFIQVPSENTNLFYSYPTSLLATYLFLAGNQNSLSPWSPKQTTENTTLFILMAVFSFLIVIYLMNLFIGLLNIAIDQDNDRASYLVQKAEVIAEIELFYLLPHQRRWRTWFPEIIYYRIDVEKARIYIKEAINKGTWKKDDWPEMKNKILKLLNIEDAIRD</sequence>
<feature type="transmembrane region" description="Helical" evidence="6">
    <location>
        <begin position="785"/>
        <end position="809"/>
    </location>
</feature>
<keyword evidence="3" id="KW-0677">Repeat</keyword>
<dbReference type="PANTHER" id="PTHR10582:SF2">
    <property type="entry name" value="INACTIVE"/>
    <property type="match status" value="1"/>
</dbReference>
<keyword evidence="5 6" id="KW-0472">Membrane</keyword>
<dbReference type="Proteomes" id="UP000234323">
    <property type="component" value="Unassembled WGS sequence"/>
</dbReference>
<dbReference type="EMBL" id="LLXI01002099">
    <property type="protein sequence ID" value="PKY56203.1"/>
    <property type="molecule type" value="Genomic_DNA"/>
</dbReference>
<evidence type="ECO:0000313" key="9">
    <source>
        <dbReference type="Proteomes" id="UP000234323"/>
    </source>
</evidence>
<dbReference type="InterPro" id="IPR024862">
    <property type="entry name" value="TRPV"/>
</dbReference>
<dbReference type="GO" id="GO:0005216">
    <property type="term" value="F:monoatomic ion channel activity"/>
    <property type="evidence" value="ECO:0007669"/>
    <property type="project" value="InterPro"/>
</dbReference>
<evidence type="ECO:0000313" key="8">
    <source>
        <dbReference type="EMBL" id="PKY56203.1"/>
    </source>
</evidence>
<evidence type="ECO:0000256" key="6">
    <source>
        <dbReference type="SAM" id="Phobius"/>
    </source>
</evidence>
<reference evidence="8 9" key="1">
    <citation type="submission" date="2015-10" db="EMBL/GenBank/DDBJ databases">
        <title>Genome analyses suggest a sexual origin of heterokaryosis in a supposedly ancient asexual fungus.</title>
        <authorList>
            <person name="Ropars J."/>
            <person name="Sedzielewska K."/>
            <person name="Noel J."/>
            <person name="Charron P."/>
            <person name="Farinelli L."/>
            <person name="Marton T."/>
            <person name="Kruger M."/>
            <person name="Pelin A."/>
            <person name="Brachmann A."/>
            <person name="Corradi N."/>
        </authorList>
    </citation>
    <scope>NUCLEOTIDE SEQUENCE [LARGE SCALE GENOMIC DNA]</scope>
    <source>
        <strain evidence="8 9">A4</strain>
    </source>
</reference>
<dbReference type="SUPFAM" id="SSF50978">
    <property type="entry name" value="WD40 repeat-like"/>
    <property type="match status" value="1"/>
</dbReference>
<keyword evidence="2 6" id="KW-0812">Transmembrane</keyword>